<dbReference type="RefSeq" id="WP_198475192.1">
    <property type="nucleotide sequence ID" value="NZ_JADGMQ010000002.1"/>
</dbReference>
<dbReference type="Proteomes" id="UP000601789">
    <property type="component" value="Unassembled WGS sequence"/>
</dbReference>
<sequence length="1079" mass="116833">MTISNVYNRREKPGHKEKRYAETVFRGRQFVESAELNETQDLVYDRMREVGDASLGQISLREGGTIVVDQAGGIVRLGSAKVWAGGYMHSVPSAVLEGVPMVGTVAIGIAVEKVFVTEVEDPDLAGIVPDTASHGSALGARVRYDAVWATGGDTFYPIYTLIDGHLPNEVVAPHDTSAERAVERHIDETHGSHIVDGFEVTAGGFADGRQTFIIGAGALRAAGKSVRRVADQRFVRAEDPDLVQVNGEPQVYPAGGVVNLNNGPIDSVQTVTVIKEVTRTITHQIAGGSDNLPETPVFAIVSVSQGGTTYVENADYKLTSDRVDWSPGGAEPSPGSTYSVTYRYVATVTPNATDRFSITLGEAVVGLPVSISYRYKLRRIDVIAIDQAGNVVYLKGVSTKYTPVPPTVPAPLAPLVRVENMWGIPPILSDLGQRKLTEAEVQSMLRTILTMYDQISLVSMERDIQERDPASRRGSFVDPFRDDSQRDMGIAQDAAIIDGVVTLPIDVITLMSDLGDQPIMLPYVTEPVLSQPYRTASRKINEYMAFDPLPAALSLKPAVDRWNQRQSTSTSSETESMVKVGVYRPDLLDTPLYGTSSFETTVTRNVTSRSSTRDLPNLRSISVEFRAERMGPGEQLDAVTFDGIDVTASVTGTKVADAQGVLTGSFMIPSGVRAGTKQVIVTGKGGTRGQTTFTGQGTLTVTQYHTTTHTHTVESVIDPVAQSFALPVTRQITGVKVEFTKRGNASNPVVLEMRPMADGGLPGLETLAEGIISGGAFNVSNPDVDQPSNWTEISYRFPVVTRANEFRWFALLTSDAEHSVAVAQLGDQSDPNAPRGYDARKQEWIRQNLLNGDAADGSNGVSWKLLPDTDLTCQIMAARYTATSRTVVIGEFDLEEINEDGISDILVLLIVDQPSEDCRVTLEMERESGEVVRFEPGVALHLTEYLKETVEIRMVLAGTATLSPVVMPECQIMFGRLKEAATYVSEAIELRQVGSGLKVRSVMEVLTPGSSGVTVELGDDGDWTSMGSPIADDLGDGWVEREYLATGVTDLETRQKITLTGSPAARPAVRRLRVRATEI</sequence>
<proteinExistence type="predicted"/>
<comment type="caution">
    <text evidence="2">The sequence shown here is derived from an EMBL/GenBank/DDBJ whole genome shotgun (WGS) entry which is preliminary data.</text>
</comment>
<organism evidence="2 3">
    <name type="scientific">Aquamicrobium zhengzhouense</name>
    <dbReference type="NCBI Taxonomy" id="2781738"/>
    <lineage>
        <taxon>Bacteria</taxon>
        <taxon>Pseudomonadati</taxon>
        <taxon>Pseudomonadota</taxon>
        <taxon>Alphaproteobacteria</taxon>
        <taxon>Hyphomicrobiales</taxon>
        <taxon>Phyllobacteriaceae</taxon>
        <taxon>Aquamicrobium</taxon>
    </lineage>
</organism>
<keyword evidence="3" id="KW-1185">Reference proteome</keyword>
<evidence type="ECO:0000313" key="3">
    <source>
        <dbReference type="Proteomes" id="UP000601789"/>
    </source>
</evidence>
<gene>
    <name evidence="2" type="ORF">IOD40_05735</name>
</gene>
<accession>A0ABS0SCH0</accession>
<evidence type="ECO:0000259" key="1">
    <source>
        <dbReference type="Pfam" id="PF16075"/>
    </source>
</evidence>
<protein>
    <submittedName>
        <fullName evidence="2">DUF4815 domain-containing protein</fullName>
    </submittedName>
</protein>
<evidence type="ECO:0000313" key="2">
    <source>
        <dbReference type="EMBL" id="MBI1620162.1"/>
    </source>
</evidence>
<reference evidence="2 3" key="1">
    <citation type="submission" date="2020-10" db="EMBL/GenBank/DDBJ databases">
        <title>Aquamicrobium zhengzhouensis sp. nov., a exopolysaccharide producing bacterium isolated from farmland soil.</title>
        <authorList>
            <person name="Wang X."/>
        </authorList>
    </citation>
    <scope>NUCLEOTIDE SEQUENCE [LARGE SCALE GENOMIC DNA]</scope>
    <source>
        <strain evidence="3">cd-1</strain>
    </source>
</reference>
<dbReference type="InterPro" id="IPR032096">
    <property type="entry name" value="DUF4815"/>
</dbReference>
<dbReference type="EMBL" id="JADGMQ010000002">
    <property type="protein sequence ID" value="MBI1620162.1"/>
    <property type="molecule type" value="Genomic_DNA"/>
</dbReference>
<feature type="domain" description="DUF4815" evidence="1">
    <location>
        <begin position="16"/>
        <end position="566"/>
    </location>
</feature>
<dbReference type="Pfam" id="PF16075">
    <property type="entry name" value="DUF4815"/>
    <property type="match status" value="1"/>
</dbReference>
<name>A0ABS0SCH0_9HYPH</name>